<dbReference type="InterPro" id="IPR015943">
    <property type="entry name" value="WD40/YVTN_repeat-like_dom_sf"/>
</dbReference>
<protein>
    <recommendedName>
        <fullName evidence="3">WD40 repeat domain-containing protein</fullName>
    </recommendedName>
</protein>
<dbReference type="SUPFAM" id="SSF50969">
    <property type="entry name" value="YVTN repeat-like/Quinoprotein amine dehydrogenase"/>
    <property type="match status" value="1"/>
</dbReference>
<dbReference type="Gene3D" id="2.130.10.10">
    <property type="entry name" value="YVTN repeat-like/Quinoprotein amine dehydrogenase"/>
    <property type="match status" value="1"/>
</dbReference>
<keyword evidence="2" id="KW-1185">Reference proteome</keyword>
<evidence type="ECO:0000313" key="2">
    <source>
        <dbReference type="Proteomes" id="UP000198688"/>
    </source>
</evidence>
<evidence type="ECO:0000313" key="1">
    <source>
        <dbReference type="EMBL" id="SDT39225.1"/>
    </source>
</evidence>
<reference evidence="1 2" key="1">
    <citation type="submission" date="2016-10" db="EMBL/GenBank/DDBJ databases">
        <authorList>
            <person name="de Groot N.N."/>
        </authorList>
    </citation>
    <scope>NUCLEOTIDE SEQUENCE [LARGE SCALE GENOMIC DNA]</scope>
    <source>
        <strain evidence="1 2">DSM 43941</strain>
    </source>
</reference>
<gene>
    <name evidence="1" type="ORF">SAMN04489716_3588</name>
</gene>
<proteinExistence type="predicted"/>
<dbReference type="EMBL" id="LT629758">
    <property type="protein sequence ID" value="SDT39225.1"/>
    <property type="molecule type" value="Genomic_DNA"/>
</dbReference>
<dbReference type="AlphaFoldDB" id="A0A1H1ZZM8"/>
<name>A0A1H1ZZM8_9ACTN</name>
<evidence type="ECO:0008006" key="3">
    <source>
        <dbReference type="Google" id="ProtNLM"/>
    </source>
</evidence>
<dbReference type="Proteomes" id="UP000198688">
    <property type="component" value="Chromosome I"/>
</dbReference>
<organism evidence="1 2">
    <name type="scientific">Actinoplanes derwentensis</name>
    <dbReference type="NCBI Taxonomy" id="113562"/>
    <lineage>
        <taxon>Bacteria</taxon>
        <taxon>Bacillati</taxon>
        <taxon>Actinomycetota</taxon>
        <taxon>Actinomycetes</taxon>
        <taxon>Micromonosporales</taxon>
        <taxon>Micromonosporaceae</taxon>
        <taxon>Actinoplanes</taxon>
    </lineage>
</organism>
<dbReference type="InterPro" id="IPR011044">
    <property type="entry name" value="Quino_amine_DH_bsu"/>
</dbReference>
<accession>A0A1H1ZZM8</accession>
<sequence length="436" mass="47710">MATVDTLACGHAAYAGRSRLCPHLLSPGEDDEIDYIRLLTGRGIEADLCCEPCDLARQQGTPVRLAVACEGCVASYDDAEAGSCTGWRGEPGIVDRPEPVDPAVVATRLPGFLHTVPAMAPLPTGDQRSVWLLLTDSRWLISFDADNPSSRWPGPSQWLARTRVPRERDNTKVRPRLHTSADGRFAAVVNDFGRYGEVIDLTAGKVTLKLDNTGNRAEHVPFSLAFTEHAGRTVVVHRTSWNRLDISDAATGRLLTAREPAGDPAEFAGLYRGALAVSAGGRWIADDSWAWSPFGVPYLWDLERWLSRDVWESDTGASRQWLCQRFDWNTPMRWIGDDLLALSGIGDEAEALAGVRIFDATSGREVQTFAGPRGALFSSGRRLYAAGPDGLEIWDPFTGARTGRIPGFTPSHHHRGTGELAALTDGHLLRWRISPH</sequence>